<evidence type="ECO:0000313" key="1">
    <source>
        <dbReference type="EMBL" id="KAH3773130.1"/>
    </source>
</evidence>
<keyword evidence="2" id="KW-1185">Reference proteome</keyword>
<evidence type="ECO:0000313" key="2">
    <source>
        <dbReference type="Proteomes" id="UP000828390"/>
    </source>
</evidence>
<protein>
    <submittedName>
        <fullName evidence="1">Uncharacterized protein</fullName>
    </submittedName>
</protein>
<sequence length="58" mass="7020">MLEYWKHALRVVWWYGCIRRLECEQLFSRTFAVTISSSLVLASRKSQEVERHWEGTMD</sequence>
<comment type="caution">
    <text evidence="1">The sequence shown here is derived from an EMBL/GenBank/DDBJ whole genome shotgun (WGS) entry which is preliminary data.</text>
</comment>
<organism evidence="1 2">
    <name type="scientific">Dreissena polymorpha</name>
    <name type="common">Zebra mussel</name>
    <name type="synonym">Mytilus polymorpha</name>
    <dbReference type="NCBI Taxonomy" id="45954"/>
    <lineage>
        <taxon>Eukaryota</taxon>
        <taxon>Metazoa</taxon>
        <taxon>Spiralia</taxon>
        <taxon>Lophotrochozoa</taxon>
        <taxon>Mollusca</taxon>
        <taxon>Bivalvia</taxon>
        <taxon>Autobranchia</taxon>
        <taxon>Heteroconchia</taxon>
        <taxon>Euheterodonta</taxon>
        <taxon>Imparidentia</taxon>
        <taxon>Neoheterodontei</taxon>
        <taxon>Myida</taxon>
        <taxon>Dreissenoidea</taxon>
        <taxon>Dreissenidae</taxon>
        <taxon>Dreissena</taxon>
    </lineage>
</organism>
<dbReference type="AlphaFoldDB" id="A0A9D4E770"/>
<name>A0A9D4E770_DREPO</name>
<reference evidence="1" key="1">
    <citation type="journal article" date="2019" name="bioRxiv">
        <title>The Genome of the Zebra Mussel, Dreissena polymorpha: A Resource for Invasive Species Research.</title>
        <authorList>
            <person name="McCartney M.A."/>
            <person name="Auch B."/>
            <person name="Kono T."/>
            <person name="Mallez S."/>
            <person name="Zhang Y."/>
            <person name="Obille A."/>
            <person name="Becker A."/>
            <person name="Abrahante J.E."/>
            <person name="Garbe J."/>
            <person name="Badalamenti J.P."/>
            <person name="Herman A."/>
            <person name="Mangelson H."/>
            <person name="Liachko I."/>
            <person name="Sullivan S."/>
            <person name="Sone E.D."/>
            <person name="Koren S."/>
            <person name="Silverstein K.A.T."/>
            <person name="Beckman K.B."/>
            <person name="Gohl D.M."/>
        </authorList>
    </citation>
    <scope>NUCLEOTIDE SEQUENCE</scope>
    <source>
        <strain evidence="1">Duluth1</strain>
        <tissue evidence="1">Whole animal</tissue>
    </source>
</reference>
<proteinExistence type="predicted"/>
<gene>
    <name evidence="1" type="ORF">DPMN_174484</name>
</gene>
<dbReference type="EMBL" id="JAIWYP010000009">
    <property type="protein sequence ID" value="KAH3773130.1"/>
    <property type="molecule type" value="Genomic_DNA"/>
</dbReference>
<reference evidence="1" key="2">
    <citation type="submission" date="2020-11" db="EMBL/GenBank/DDBJ databases">
        <authorList>
            <person name="McCartney M.A."/>
            <person name="Auch B."/>
            <person name="Kono T."/>
            <person name="Mallez S."/>
            <person name="Becker A."/>
            <person name="Gohl D.M."/>
            <person name="Silverstein K.A.T."/>
            <person name="Koren S."/>
            <person name="Bechman K.B."/>
            <person name="Herman A."/>
            <person name="Abrahante J.E."/>
            <person name="Garbe J."/>
        </authorList>
    </citation>
    <scope>NUCLEOTIDE SEQUENCE</scope>
    <source>
        <strain evidence="1">Duluth1</strain>
        <tissue evidence="1">Whole animal</tissue>
    </source>
</reference>
<dbReference type="Proteomes" id="UP000828390">
    <property type="component" value="Unassembled WGS sequence"/>
</dbReference>
<accession>A0A9D4E770</accession>